<proteinExistence type="predicted"/>
<accession>A0A202BTC9</accession>
<dbReference type="EMBL" id="MVAG01000147">
    <property type="protein sequence ID" value="OVE54767.1"/>
    <property type="molecule type" value="Genomic_DNA"/>
</dbReference>
<reference evidence="2" key="1">
    <citation type="submission" date="2017-02" db="EMBL/GenBank/DDBJ databases">
        <authorList>
            <person name="Tetz G."/>
            <person name="Tetz V."/>
        </authorList>
    </citation>
    <scope>NUCLEOTIDE SEQUENCE [LARGE SCALE GENOMIC DNA]</scope>
    <source>
        <strain evidence="2">VT16-26</strain>
    </source>
</reference>
<keyword evidence="2" id="KW-1185">Reference proteome</keyword>
<dbReference type="Proteomes" id="UP000196355">
    <property type="component" value="Unassembled WGS sequence"/>
</dbReference>
<dbReference type="AlphaFoldDB" id="A0A202BTC9"/>
<name>A0A202BTC9_9FLAO</name>
<comment type="caution">
    <text evidence="1">The sequence shown here is derived from an EMBL/GenBank/DDBJ whole genome shotgun (WGS) entry which is preliminary data.</text>
</comment>
<dbReference type="RefSeq" id="WP_068944875.1">
    <property type="nucleotide sequence ID" value="NZ_MVAG01000147.1"/>
</dbReference>
<gene>
    <name evidence="1" type="ORF">B0E34_18275</name>
</gene>
<sequence>MKFYNTNGIPTETPLEDSFYITELINYELVFSAGDQTYEIEKICIQLRDQLAKKIFGDIRTYHGYFTTPIFPFASLAGIDAEIRLSKEDFETLVHGIEDKEKLFRLLYYFDVENLISTLQNSVLETKYIIGEFYKMLNNNSFLVHNDLTVVDDGIQYASGYIVTNITSLVNHLFINLYSQMDFTTKIIYEIENLHVDFLTYPKLKSKDTVYGDSKKTTFRELKGSIYEMSDEIRIIMYLRNEIVHNASIDSVPKVYQNIKNNMLIEKFILLPDFNNGIIKTFKNRKRFFSDDTKLNEILPALITEFWNRLQFTLSEIK</sequence>
<evidence type="ECO:0000313" key="1">
    <source>
        <dbReference type="EMBL" id="OVE54767.1"/>
    </source>
</evidence>
<organism evidence="1 2">
    <name type="scientific">Chryseobacterium mucoviscidosis</name>
    <dbReference type="NCBI Taxonomy" id="1945581"/>
    <lineage>
        <taxon>Bacteria</taxon>
        <taxon>Pseudomonadati</taxon>
        <taxon>Bacteroidota</taxon>
        <taxon>Flavobacteriia</taxon>
        <taxon>Flavobacteriales</taxon>
        <taxon>Weeksellaceae</taxon>
        <taxon>Chryseobacterium group</taxon>
        <taxon>Chryseobacterium</taxon>
    </lineage>
</organism>
<protein>
    <submittedName>
        <fullName evidence="1">Uncharacterized protein</fullName>
    </submittedName>
</protein>
<evidence type="ECO:0000313" key="2">
    <source>
        <dbReference type="Proteomes" id="UP000196355"/>
    </source>
</evidence>